<comment type="caution">
    <text evidence="2">The sequence shown here is derived from an EMBL/GenBank/DDBJ whole genome shotgun (WGS) entry which is preliminary data.</text>
</comment>
<dbReference type="EMBL" id="ACCU02000004">
    <property type="protein sequence ID" value="EEE44537.1"/>
    <property type="molecule type" value="Genomic_DNA"/>
</dbReference>
<evidence type="ECO:0000259" key="1">
    <source>
        <dbReference type="Pfam" id="PF04986"/>
    </source>
</evidence>
<organism evidence="2 3">
    <name type="scientific">Roseibium alexandrii (strain DSM 17067 / NCIMB 14079 / DFL-11)</name>
    <name type="common">Labrenzia alexandrii</name>
    <dbReference type="NCBI Taxonomy" id="244592"/>
    <lineage>
        <taxon>Bacteria</taxon>
        <taxon>Pseudomonadati</taxon>
        <taxon>Pseudomonadota</taxon>
        <taxon>Alphaproteobacteria</taxon>
        <taxon>Hyphomicrobiales</taxon>
        <taxon>Stappiaceae</taxon>
        <taxon>Roseibium</taxon>
    </lineage>
</organism>
<dbReference type="GO" id="GO:0006313">
    <property type="term" value="P:DNA transposition"/>
    <property type="evidence" value="ECO:0007669"/>
    <property type="project" value="InterPro"/>
</dbReference>
<dbReference type="GO" id="GO:0003677">
    <property type="term" value="F:DNA binding"/>
    <property type="evidence" value="ECO:0007669"/>
    <property type="project" value="InterPro"/>
</dbReference>
<gene>
    <name evidence="2" type="ORF">SADFL11_1825</name>
</gene>
<dbReference type="Pfam" id="PF04986">
    <property type="entry name" value="Y2_Tnp"/>
    <property type="match status" value="1"/>
</dbReference>
<reference evidence="2 3" key="2">
    <citation type="submission" date="2013-04" db="EMBL/GenBank/DDBJ databases">
        <authorList>
            <person name="Fiebig A."/>
            <person name="Pradella S."/>
            <person name="Wagner-Doebler I."/>
        </authorList>
    </citation>
    <scope>NUCLEOTIDE SEQUENCE [LARGE SCALE GENOMIC DNA]</scope>
    <source>
        <strain evidence="3">DSM 17067 / NCIMB 14079 / DFL-11</strain>
    </source>
</reference>
<protein>
    <submittedName>
        <fullName evidence="2">Putative transposase</fullName>
    </submittedName>
</protein>
<dbReference type="GO" id="GO:0004803">
    <property type="term" value="F:transposase activity"/>
    <property type="evidence" value="ECO:0007669"/>
    <property type="project" value="InterPro"/>
</dbReference>
<accession>A0A5E8GX08</accession>
<dbReference type="AlphaFoldDB" id="A0A5E8GX08"/>
<feature type="domain" description="Transposase IS801/IS1294" evidence="1">
    <location>
        <begin position="1"/>
        <end position="158"/>
    </location>
</feature>
<name>A0A5E8GX08_ROSAD</name>
<dbReference type="PANTHER" id="PTHR37023">
    <property type="entry name" value="TRANSPOSASE"/>
    <property type="match status" value="1"/>
</dbReference>
<reference evidence="2 3" key="1">
    <citation type="submission" date="2008-01" db="EMBL/GenBank/DDBJ databases">
        <authorList>
            <person name="Wagner-Dobler I."/>
            <person name="Ferriera S."/>
            <person name="Johnson J."/>
            <person name="Kravitz S."/>
            <person name="Beeson K."/>
            <person name="Sutton G."/>
            <person name="Rogers Y.-H."/>
            <person name="Friedman R."/>
            <person name="Frazier M."/>
            <person name="Venter J.C."/>
        </authorList>
    </citation>
    <scope>NUCLEOTIDE SEQUENCE [LARGE SCALE GENOMIC DNA]</scope>
    <source>
        <strain evidence="3">DSM 17067 / NCIMB 14079 / DFL-11</strain>
    </source>
</reference>
<dbReference type="PANTHER" id="PTHR37023:SF1">
    <property type="entry name" value="ISSOD25 TRANSPOSASE TNPA_ISSOD25"/>
    <property type="match status" value="1"/>
</dbReference>
<evidence type="ECO:0000313" key="3">
    <source>
        <dbReference type="Proteomes" id="UP000004703"/>
    </source>
</evidence>
<sequence length="165" mass="18564">MTSVLHTWGSALTHHPHVHIIVTGGGLSPDGTRWISRRPGFFLPVRVLSRLFRRLFLQGLMVLHRALYLVFFGDLAGLAEGDVFTAWLAPLRRAEWVVYAKPPFGDPKAVLAYLSRYTHRVALSNRRLISADARTVTFRWTDYTPKHRNGQKVMRLAVASSSAGS</sequence>
<evidence type="ECO:0000313" key="2">
    <source>
        <dbReference type="EMBL" id="EEE44537.1"/>
    </source>
</evidence>
<dbReference type="InterPro" id="IPR007069">
    <property type="entry name" value="Transposase_32"/>
</dbReference>
<proteinExistence type="predicted"/>
<dbReference type="Proteomes" id="UP000004703">
    <property type="component" value="Chromosome"/>
</dbReference>